<reference evidence="10 11" key="1">
    <citation type="submission" date="2019-02" db="EMBL/GenBank/DDBJ databases">
        <title>Deep-cultivation of Planctomycetes and their phenomic and genomic characterization uncovers novel biology.</title>
        <authorList>
            <person name="Wiegand S."/>
            <person name="Jogler M."/>
            <person name="Boedeker C."/>
            <person name="Pinto D."/>
            <person name="Vollmers J."/>
            <person name="Rivas-Marin E."/>
            <person name="Kohn T."/>
            <person name="Peeters S.H."/>
            <person name="Heuer A."/>
            <person name="Rast P."/>
            <person name="Oberbeckmann S."/>
            <person name="Bunk B."/>
            <person name="Jeske O."/>
            <person name="Meyerdierks A."/>
            <person name="Storesund J.E."/>
            <person name="Kallscheuer N."/>
            <person name="Luecker S."/>
            <person name="Lage O.M."/>
            <person name="Pohl T."/>
            <person name="Merkel B.J."/>
            <person name="Hornburger P."/>
            <person name="Mueller R.-W."/>
            <person name="Bruemmer F."/>
            <person name="Labrenz M."/>
            <person name="Spormann A.M."/>
            <person name="Op den Camp H."/>
            <person name="Overmann J."/>
            <person name="Amann R."/>
            <person name="Jetten M.S.M."/>
            <person name="Mascher T."/>
            <person name="Medema M.H."/>
            <person name="Devos D.P."/>
            <person name="Kaster A.-K."/>
            <person name="Ovreas L."/>
            <person name="Rohde M."/>
            <person name="Galperin M.Y."/>
            <person name="Jogler C."/>
        </authorList>
    </citation>
    <scope>NUCLEOTIDE SEQUENCE [LARGE SCALE GENOMIC DNA]</scope>
    <source>
        <strain evidence="10 11">Q31a</strain>
    </source>
</reference>
<dbReference type="InterPro" id="IPR036388">
    <property type="entry name" value="WH-like_DNA-bd_sf"/>
</dbReference>
<dbReference type="SUPFAM" id="SSF52172">
    <property type="entry name" value="CheY-like"/>
    <property type="match status" value="1"/>
</dbReference>
<dbReference type="EMBL" id="CP036298">
    <property type="protein sequence ID" value="QDV27384.1"/>
    <property type="molecule type" value="Genomic_DNA"/>
</dbReference>
<dbReference type="RefSeq" id="WP_145084695.1">
    <property type="nucleotide sequence ID" value="NZ_CP036298.1"/>
</dbReference>
<evidence type="ECO:0000256" key="6">
    <source>
        <dbReference type="PROSITE-ProRule" id="PRU00169"/>
    </source>
</evidence>
<dbReference type="KEGG" id="ahel:Q31a_57730"/>
<keyword evidence="11" id="KW-1185">Reference proteome</keyword>
<keyword evidence="4 7" id="KW-0238">DNA-binding</keyword>
<dbReference type="InterPro" id="IPR001867">
    <property type="entry name" value="OmpR/PhoB-type_DNA-bd"/>
</dbReference>
<dbReference type="GO" id="GO:0000976">
    <property type="term" value="F:transcription cis-regulatory region binding"/>
    <property type="evidence" value="ECO:0007669"/>
    <property type="project" value="TreeGrafter"/>
</dbReference>
<evidence type="ECO:0000259" key="8">
    <source>
        <dbReference type="PROSITE" id="PS50110"/>
    </source>
</evidence>
<feature type="DNA-binding region" description="OmpR/PhoB-type" evidence="7">
    <location>
        <begin position="134"/>
        <end position="230"/>
    </location>
</feature>
<keyword evidence="5" id="KW-0804">Transcription</keyword>
<organism evidence="10 11">
    <name type="scientific">Aureliella helgolandensis</name>
    <dbReference type="NCBI Taxonomy" id="2527968"/>
    <lineage>
        <taxon>Bacteria</taxon>
        <taxon>Pseudomonadati</taxon>
        <taxon>Planctomycetota</taxon>
        <taxon>Planctomycetia</taxon>
        <taxon>Pirellulales</taxon>
        <taxon>Pirellulaceae</taxon>
        <taxon>Aureliella</taxon>
    </lineage>
</organism>
<accession>A0A518GFM3</accession>
<dbReference type="CDD" id="cd00383">
    <property type="entry name" value="trans_reg_C"/>
    <property type="match status" value="1"/>
</dbReference>
<dbReference type="SMART" id="SM00862">
    <property type="entry name" value="Trans_reg_C"/>
    <property type="match status" value="1"/>
</dbReference>
<evidence type="ECO:0000313" key="11">
    <source>
        <dbReference type="Proteomes" id="UP000318017"/>
    </source>
</evidence>
<dbReference type="OrthoDB" id="272875at2"/>
<dbReference type="InterPro" id="IPR011006">
    <property type="entry name" value="CheY-like_superfamily"/>
</dbReference>
<dbReference type="InterPro" id="IPR016032">
    <property type="entry name" value="Sig_transdc_resp-reg_C-effctor"/>
</dbReference>
<feature type="modified residue" description="4-aspartylphosphate" evidence="6">
    <location>
        <position position="54"/>
    </location>
</feature>
<dbReference type="FunFam" id="3.40.50.2300:FF:000001">
    <property type="entry name" value="DNA-binding response regulator PhoB"/>
    <property type="match status" value="1"/>
</dbReference>
<dbReference type="PROSITE" id="PS51755">
    <property type="entry name" value="OMPR_PHOB"/>
    <property type="match status" value="1"/>
</dbReference>
<dbReference type="Gene3D" id="1.10.10.10">
    <property type="entry name" value="Winged helix-like DNA-binding domain superfamily/Winged helix DNA-binding domain"/>
    <property type="match status" value="1"/>
</dbReference>
<evidence type="ECO:0000256" key="3">
    <source>
        <dbReference type="ARBA" id="ARBA00023015"/>
    </source>
</evidence>
<name>A0A518GFM3_9BACT</name>
<dbReference type="Gene3D" id="3.40.50.2300">
    <property type="match status" value="1"/>
</dbReference>
<evidence type="ECO:0000256" key="1">
    <source>
        <dbReference type="ARBA" id="ARBA00022553"/>
    </source>
</evidence>
<dbReference type="Pfam" id="PF00486">
    <property type="entry name" value="Trans_reg_C"/>
    <property type="match status" value="1"/>
</dbReference>
<protein>
    <submittedName>
        <fullName evidence="10">Response regulator ArlR</fullName>
    </submittedName>
</protein>
<feature type="domain" description="OmpR/PhoB-type" evidence="9">
    <location>
        <begin position="134"/>
        <end position="230"/>
    </location>
</feature>
<dbReference type="PANTHER" id="PTHR48111:SF4">
    <property type="entry name" value="DNA-BINDING DUAL TRANSCRIPTIONAL REGULATOR OMPR"/>
    <property type="match status" value="1"/>
</dbReference>
<dbReference type="GO" id="GO:0006355">
    <property type="term" value="P:regulation of DNA-templated transcription"/>
    <property type="evidence" value="ECO:0007669"/>
    <property type="project" value="InterPro"/>
</dbReference>
<dbReference type="InterPro" id="IPR039420">
    <property type="entry name" value="WalR-like"/>
</dbReference>
<dbReference type="GO" id="GO:0000156">
    <property type="term" value="F:phosphorelay response regulator activity"/>
    <property type="evidence" value="ECO:0007669"/>
    <property type="project" value="TreeGrafter"/>
</dbReference>
<evidence type="ECO:0000256" key="7">
    <source>
        <dbReference type="PROSITE-ProRule" id="PRU01091"/>
    </source>
</evidence>
<dbReference type="PANTHER" id="PTHR48111">
    <property type="entry name" value="REGULATOR OF RPOS"/>
    <property type="match status" value="1"/>
</dbReference>
<evidence type="ECO:0000256" key="4">
    <source>
        <dbReference type="ARBA" id="ARBA00023125"/>
    </source>
</evidence>
<dbReference type="CDD" id="cd17574">
    <property type="entry name" value="REC_OmpR"/>
    <property type="match status" value="1"/>
</dbReference>
<dbReference type="InterPro" id="IPR001789">
    <property type="entry name" value="Sig_transdc_resp-reg_receiver"/>
</dbReference>
<dbReference type="GO" id="GO:0005829">
    <property type="term" value="C:cytosol"/>
    <property type="evidence" value="ECO:0007669"/>
    <property type="project" value="TreeGrafter"/>
</dbReference>
<proteinExistence type="predicted"/>
<dbReference type="Pfam" id="PF00072">
    <property type="entry name" value="Response_reg"/>
    <property type="match status" value="1"/>
</dbReference>
<dbReference type="GO" id="GO:0032993">
    <property type="term" value="C:protein-DNA complex"/>
    <property type="evidence" value="ECO:0007669"/>
    <property type="project" value="TreeGrafter"/>
</dbReference>
<dbReference type="PROSITE" id="PS50110">
    <property type="entry name" value="RESPONSE_REGULATORY"/>
    <property type="match status" value="1"/>
</dbReference>
<dbReference type="Proteomes" id="UP000318017">
    <property type="component" value="Chromosome"/>
</dbReference>
<evidence type="ECO:0000313" key="10">
    <source>
        <dbReference type="EMBL" id="QDV27384.1"/>
    </source>
</evidence>
<gene>
    <name evidence="10" type="primary">arlR</name>
    <name evidence="10" type="ORF">Q31a_57730</name>
</gene>
<keyword evidence="2" id="KW-0902">Two-component regulatory system</keyword>
<keyword evidence="3" id="KW-0805">Transcription regulation</keyword>
<dbReference type="SUPFAM" id="SSF46894">
    <property type="entry name" value="C-terminal effector domain of the bipartite response regulators"/>
    <property type="match status" value="1"/>
</dbReference>
<dbReference type="AlphaFoldDB" id="A0A518GFM3"/>
<keyword evidence="1 6" id="KW-0597">Phosphoprotein</keyword>
<sequence>MSKTKVLIIEDDHSLSDILFYNLQKEGFNVFCAFDGREGIEQAMLKQPDIIVLDLMLPRVNGMDVCRHLRKQKETRHAGILMLTAKGEDLDQIDGFEAGADDYVVKPYSVRVLLERIRALQRRRTTEEASEPAVEALESMGIRVDLRRHEASLNGTPLELTRSEFKLLHTLIAEPGKAFDRSELIESALGEDTLVLERTIDVHIRAIRKKLGDISDAIETVRGVGYRFKEPTAPTATSLTGQAVADGA</sequence>
<evidence type="ECO:0000256" key="2">
    <source>
        <dbReference type="ARBA" id="ARBA00023012"/>
    </source>
</evidence>
<feature type="domain" description="Response regulatory" evidence="8">
    <location>
        <begin position="5"/>
        <end position="121"/>
    </location>
</feature>
<dbReference type="SMART" id="SM00448">
    <property type="entry name" value="REC"/>
    <property type="match status" value="1"/>
</dbReference>
<evidence type="ECO:0000256" key="5">
    <source>
        <dbReference type="ARBA" id="ARBA00023163"/>
    </source>
</evidence>
<evidence type="ECO:0000259" key="9">
    <source>
        <dbReference type="PROSITE" id="PS51755"/>
    </source>
</evidence>